<keyword evidence="3" id="KW-1185">Reference proteome</keyword>
<gene>
    <name evidence="2" type="ORF">BpHYR1_005351</name>
</gene>
<feature type="transmembrane region" description="Helical" evidence="1">
    <location>
        <begin position="31"/>
        <end position="48"/>
    </location>
</feature>
<keyword evidence="1" id="KW-0812">Transmembrane</keyword>
<reference evidence="2 3" key="1">
    <citation type="journal article" date="2018" name="Sci. Rep.">
        <title>Genomic signatures of local adaptation to the degree of environmental predictability in rotifers.</title>
        <authorList>
            <person name="Franch-Gras L."/>
            <person name="Hahn C."/>
            <person name="Garcia-Roger E.M."/>
            <person name="Carmona M.J."/>
            <person name="Serra M."/>
            <person name="Gomez A."/>
        </authorList>
    </citation>
    <scope>NUCLEOTIDE SEQUENCE [LARGE SCALE GENOMIC DNA]</scope>
    <source>
        <strain evidence="2">HYR1</strain>
    </source>
</reference>
<organism evidence="2 3">
    <name type="scientific">Brachionus plicatilis</name>
    <name type="common">Marine rotifer</name>
    <name type="synonym">Brachionus muelleri</name>
    <dbReference type="NCBI Taxonomy" id="10195"/>
    <lineage>
        <taxon>Eukaryota</taxon>
        <taxon>Metazoa</taxon>
        <taxon>Spiralia</taxon>
        <taxon>Gnathifera</taxon>
        <taxon>Rotifera</taxon>
        <taxon>Eurotatoria</taxon>
        <taxon>Monogononta</taxon>
        <taxon>Pseudotrocha</taxon>
        <taxon>Ploima</taxon>
        <taxon>Brachionidae</taxon>
        <taxon>Brachionus</taxon>
    </lineage>
</organism>
<dbReference type="Proteomes" id="UP000276133">
    <property type="component" value="Unassembled WGS sequence"/>
</dbReference>
<accession>A0A3M7R448</accession>
<comment type="caution">
    <text evidence="2">The sequence shown here is derived from an EMBL/GenBank/DDBJ whole genome shotgun (WGS) entry which is preliminary data.</text>
</comment>
<evidence type="ECO:0000313" key="2">
    <source>
        <dbReference type="EMBL" id="RNA18373.1"/>
    </source>
</evidence>
<keyword evidence="1" id="KW-1133">Transmembrane helix</keyword>
<protein>
    <submittedName>
        <fullName evidence="2">Uncharacterized protein</fullName>
    </submittedName>
</protein>
<evidence type="ECO:0000313" key="3">
    <source>
        <dbReference type="Proteomes" id="UP000276133"/>
    </source>
</evidence>
<dbReference type="AlphaFoldDB" id="A0A3M7R448"/>
<proteinExistence type="predicted"/>
<keyword evidence="1" id="KW-0472">Membrane</keyword>
<sequence>MSFLSNKTINQSFLKPYKISMILAAKHRKKSHFDSLVLLVKVILIFIVKKKYYAQITKIDFDFSGQKS</sequence>
<dbReference type="EMBL" id="REGN01004252">
    <property type="protein sequence ID" value="RNA18373.1"/>
    <property type="molecule type" value="Genomic_DNA"/>
</dbReference>
<evidence type="ECO:0000256" key="1">
    <source>
        <dbReference type="SAM" id="Phobius"/>
    </source>
</evidence>
<name>A0A3M7R448_BRAPC</name>